<dbReference type="EMBL" id="CM007389">
    <property type="protein sequence ID" value="ONK58658.1"/>
    <property type="molecule type" value="Genomic_DNA"/>
</dbReference>
<name>A0A5P1E7W3_ASPOF</name>
<dbReference type="Gramene" id="ONK58658">
    <property type="protein sequence ID" value="ONK58658"/>
    <property type="gene ID" value="A4U43_C09F15340"/>
</dbReference>
<dbReference type="AlphaFoldDB" id="A0A5P1E7W3"/>
<dbReference type="Proteomes" id="UP000243459">
    <property type="component" value="Chromosome 9"/>
</dbReference>
<keyword evidence="3" id="KW-1185">Reference proteome</keyword>
<feature type="compositionally biased region" description="Basic and acidic residues" evidence="1">
    <location>
        <begin position="121"/>
        <end position="131"/>
    </location>
</feature>
<gene>
    <name evidence="2" type="ORF">A4U43_C09F15340</name>
</gene>
<evidence type="ECO:0000256" key="1">
    <source>
        <dbReference type="SAM" id="MobiDB-lite"/>
    </source>
</evidence>
<dbReference type="InterPro" id="IPR035892">
    <property type="entry name" value="C2_domain_sf"/>
</dbReference>
<proteinExistence type="predicted"/>
<reference evidence="3" key="1">
    <citation type="journal article" date="2017" name="Nat. Commun.">
        <title>The asparagus genome sheds light on the origin and evolution of a young Y chromosome.</title>
        <authorList>
            <person name="Harkess A."/>
            <person name="Zhou J."/>
            <person name="Xu C."/>
            <person name="Bowers J.E."/>
            <person name="Van der Hulst R."/>
            <person name="Ayyampalayam S."/>
            <person name="Mercati F."/>
            <person name="Riccardi P."/>
            <person name="McKain M.R."/>
            <person name="Kakrana A."/>
            <person name="Tang H."/>
            <person name="Ray J."/>
            <person name="Groenendijk J."/>
            <person name="Arikit S."/>
            <person name="Mathioni S.M."/>
            <person name="Nakano M."/>
            <person name="Shan H."/>
            <person name="Telgmann-Rauber A."/>
            <person name="Kanno A."/>
            <person name="Yue Z."/>
            <person name="Chen H."/>
            <person name="Li W."/>
            <person name="Chen Y."/>
            <person name="Xu X."/>
            <person name="Zhang Y."/>
            <person name="Luo S."/>
            <person name="Chen H."/>
            <person name="Gao J."/>
            <person name="Mao Z."/>
            <person name="Pires J.C."/>
            <person name="Luo M."/>
            <person name="Kudrna D."/>
            <person name="Wing R.A."/>
            <person name="Meyers B.C."/>
            <person name="Yi K."/>
            <person name="Kong H."/>
            <person name="Lavrijsen P."/>
            <person name="Sunseri F."/>
            <person name="Falavigna A."/>
            <person name="Ye Y."/>
            <person name="Leebens-Mack J.H."/>
            <person name="Chen G."/>
        </authorList>
    </citation>
    <scope>NUCLEOTIDE SEQUENCE [LARGE SCALE GENOMIC DNA]</scope>
    <source>
        <strain evidence="3">cv. DH0086</strain>
    </source>
</reference>
<accession>A0A5P1E7W3</accession>
<feature type="region of interest" description="Disordered" evidence="1">
    <location>
        <begin position="77"/>
        <end position="131"/>
    </location>
</feature>
<evidence type="ECO:0008006" key="4">
    <source>
        <dbReference type="Google" id="ProtNLM"/>
    </source>
</evidence>
<dbReference type="SUPFAM" id="SSF49562">
    <property type="entry name" value="C2 domain (Calcium/lipid-binding domain, CaLB)"/>
    <property type="match status" value="1"/>
</dbReference>
<feature type="region of interest" description="Disordered" evidence="1">
    <location>
        <begin position="32"/>
        <end position="60"/>
    </location>
</feature>
<evidence type="ECO:0000313" key="3">
    <source>
        <dbReference type="Proteomes" id="UP000243459"/>
    </source>
</evidence>
<protein>
    <recommendedName>
        <fullName evidence="4">C2 domain-containing protein</fullName>
    </recommendedName>
</protein>
<sequence>MDRTSIDLRSISCSGVKSFSLFQKPSLSAAVSIAGQKKRTRDPDGAGTPEWPESFRFEPRPQTSAVTAILQLLHRRRRPRGPRCSGCPTGRRRVQTSPCAEPVEGGSDGSRRARQAYRGVEGTDREAQRRR</sequence>
<organism evidence="2 3">
    <name type="scientific">Asparagus officinalis</name>
    <name type="common">Garden asparagus</name>
    <dbReference type="NCBI Taxonomy" id="4686"/>
    <lineage>
        <taxon>Eukaryota</taxon>
        <taxon>Viridiplantae</taxon>
        <taxon>Streptophyta</taxon>
        <taxon>Embryophyta</taxon>
        <taxon>Tracheophyta</taxon>
        <taxon>Spermatophyta</taxon>
        <taxon>Magnoliopsida</taxon>
        <taxon>Liliopsida</taxon>
        <taxon>Asparagales</taxon>
        <taxon>Asparagaceae</taxon>
        <taxon>Asparagoideae</taxon>
        <taxon>Asparagus</taxon>
    </lineage>
</organism>
<evidence type="ECO:0000313" key="2">
    <source>
        <dbReference type="EMBL" id="ONK58658.1"/>
    </source>
</evidence>